<name>A0ABW6SU63_9ACTN</name>
<comment type="caution">
    <text evidence="1">The sequence shown here is derived from an EMBL/GenBank/DDBJ whole genome shotgun (WGS) entry which is preliminary data.</text>
</comment>
<dbReference type="RefSeq" id="WP_387414101.1">
    <property type="nucleotide sequence ID" value="NZ_JBIASD010000015.1"/>
</dbReference>
<keyword evidence="2" id="KW-1185">Reference proteome</keyword>
<organism evidence="1 2">
    <name type="scientific">Microtetraspora malaysiensis</name>
    <dbReference type="NCBI Taxonomy" id="161358"/>
    <lineage>
        <taxon>Bacteria</taxon>
        <taxon>Bacillati</taxon>
        <taxon>Actinomycetota</taxon>
        <taxon>Actinomycetes</taxon>
        <taxon>Streptosporangiales</taxon>
        <taxon>Streptosporangiaceae</taxon>
        <taxon>Microtetraspora</taxon>
    </lineage>
</organism>
<evidence type="ECO:0008006" key="3">
    <source>
        <dbReference type="Google" id="ProtNLM"/>
    </source>
</evidence>
<proteinExistence type="predicted"/>
<evidence type="ECO:0000313" key="1">
    <source>
        <dbReference type="EMBL" id="MFF3668524.1"/>
    </source>
</evidence>
<reference evidence="1 2" key="1">
    <citation type="submission" date="2024-10" db="EMBL/GenBank/DDBJ databases">
        <title>The Natural Products Discovery Center: Release of the First 8490 Sequenced Strains for Exploring Actinobacteria Biosynthetic Diversity.</title>
        <authorList>
            <person name="Kalkreuter E."/>
            <person name="Kautsar S.A."/>
            <person name="Yang D."/>
            <person name="Bader C.D."/>
            <person name="Teijaro C.N."/>
            <person name="Fluegel L."/>
            <person name="Davis C.M."/>
            <person name="Simpson J.R."/>
            <person name="Lauterbach L."/>
            <person name="Steele A.D."/>
            <person name="Gui C."/>
            <person name="Meng S."/>
            <person name="Li G."/>
            <person name="Viehrig K."/>
            <person name="Ye F."/>
            <person name="Su P."/>
            <person name="Kiefer A.F."/>
            <person name="Nichols A."/>
            <person name="Cepeda A.J."/>
            <person name="Yan W."/>
            <person name="Fan B."/>
            <person name="Jiang Y."/>
            <person name="Adhikari A."/>
            <person name="Zheng C.-J."/>
            <person name="Schuster L."/>
            <person name="Cowan T.M."/>
            <person name="Smanski M.J."/>
            <person name="Chevrette M.G."/>
            <person name="De Carvalho L.P.S."/>
            <person name="Shen B."/>
        </authorList>
    </citation>
    <scope>NUCLEOTIDE SEQUENCE [LARGE SCALE GENOMIC DNA]</scope>
    <source>
        <strain evidence="1 2">NPDC002173</strain>
    </source>
</reference>
<accession>A0ABW6SU63</accession>
<protein>
    <recommendedName>
        <fullName evidence="3">Cytochrome P450</fullName>
    </recommendedName>
</protein>
<gene>
    <name evidence="1" type="ORF">ACFYXI_23340</name>
</gene>
<dbReference type="Proteomes" id="UP001602013">
    <property type="component" value="Unassembled WGS sequence"/>
</dbReference>
<dbReference type="EMBL" id="JBIASD010000015">
    <property type="protein sequence ID" value="MFF3668524.1"/>
    <property type="molecule type" value="Genomic_DNA"/>
</dbReference>
<evidence type="ECO:0000313" key="2">
    <source>
        <dbReference type="Proteomes" id="UP001602013"/>
    </source>
</evidence>
<sequence length="76" mass="8820">MSTAHTGWSLHTLRERYPTWAFLYDPFALRWFALRGRSITVVADTAEELATRIKHFQARPACRSQQPRGQGPDYAR</sequence>